<feature type="transmembrane region" description="Helical" evidence="15">
    <location>
        <begin position="132"/>
        <end position="153"/>
    </location>
</feature>
<dbReference type="OrthoDB" id="20303at2759"/>
<evidence type="ECO:0000256" key="7">
    <source>
        <dbReference type="ARBA" id="ARBA00022729"/>
    </source>
</evidence>
<sequence>MTTRGSKVKLSSIDTLTFYNGAETTFRRTSPVPQLTCQGSKSICRQYAPDVIQCQNMGGTAPDIQWRCEAELPSSVKLGRVEVSCEGYAHADDEYVLKGSCGLTYSLVQRTPDYDDGSLPWQRNNKMSYDDILSSLFYCLFLAMLAYFVYSFVRSFFRPEGQRAPGTVPPRGDGGGGGGGWGPGFGGGPPPPPYSKSPDTTSTGWRPGFWSGLAGGMAAQSLLNRNTRSMAPQRDSWFGGRGGMNDYQPRAGPSRERESMGGGSMRTSAGFGGTRNR</sequence>
<dbReference type="InterPro" id="IPR009567">
    <property type="entry name" value="SARAF"/>
</dbReference>
<comment type="similarity">
    <text evidence="2">Belongs to the SARAF family.</text>
</comment>
<evidence type="ECO:0000256" key="15">
    <source>
        <dbReference type="SAM" id="Phobius"/>
    </source>
</evidence>
<evidence type="ECO:0000313" key="17">
    <source>
        <dbReference type="Proteomes" id="UP000009131"/>
    </source>
</evidence>
<dbReference type="OMA" id="WILKGSC"/>
<keyword evidence="9" id="KW-0106">Calcium</keyword>
<evidence type="ECO:0000256" key="12">
    <source>
        <dbReference type="ARBA" id="ARBA00023136"/>
    </source>
</evidence>
<keyword evidence="4" id="KW-0813">Transport</keyword>
<dbReference type="PANTHER" id="PTHR15929">
    <property type="entry name" value="STORE-OPERATED CALCIUM ENTRY-ASSOCIATED REGULATORY FACTOR"/>
    <property type="match status" value="1"/>
</dbReference>
<dbReference type="PANTHER" id="PTHR15929:SF0">
    <property type="entry name" value="STORE-OPERATED CALCIUM ENTRY-ASSOCIATED REGULATORY FACTOR"/>
    <property type="match status" value="1"/>
</dbReference>
<evidence type="ECO:0000256" key="5">
    <source>
        <dbReference type="ARBA" id="ARBA00022568"/>
    </source>
</evidence>
<keyword evidence="12 15" id="KW-0472">Membrane</keyword>
<dbReference type="GO" id="GO:2001256">
    <property type="term" value="P:regulation of store-operated calcium entry"/>
    <property type="evidence" value="ECO:0007669"/>
    <property type="project" value="InterPro"/>
</dbReference>
<reference evidence="16 17" key="1">
    <citation type="journal article" date="2011" name="J. Gen. Appl. Microbiol.">
        <title>Draft genome sequencing of the enigmatic basidiomycete Mixia osmundae.</title>
        <authorList>
            <person name="Nishida H."/>
            <person name="Nagatsuka Y."/>
            <person name="Sugiyama J."/>
        </authorList>
    </citation>
    <scope>NUCLEOTIDE SEQUENCE [LARGE SCALE GENOMIC DNA]</scope>
    <source>
        <strain evidence="17">CBS 9802 / IAM 14324 / JCM 22182 / KY 12970</strain>
    </source>
</reference>
<evidence type="ECO:0000256" key="14">
    <source>
        <dbReference type="SAM" id="MobiDB-lite"/>
    </source>
</evidence>
<reference evidence="16 17" key="2">
    <citation type="journal article" date="2012" name="Open Biol.">
        <title>Characteristics of nucleosomes and linker DNA regions on the genome of the basidiomycete Mixia osmundae revealed by mono- and dinucleosome mapping.</title>
        <authorList>
            <person name="Nishida H."/>
            <person name="Kondo S."/>
            <person name="Matsumoto T."/>
            <person name="Suzuki Y."/>
            <person name="Yoshikawa H."/>
            <person name="Taylor T.D."/>
            <person name="Sugiyama J."/>
        </authorList>
    </citation>
    <scope>NUCLEOTIDE SEQUENCE [LARGE SCALE GENOMIC DNA]</scope>
    <source>
        <strain evidence="17">CBS 9802 / IAM 14324 / JCM 22182 / KY 12970</strain>
    </source>
</reference>
<evidence type="ECO:0000256" key="11">
    <source>
        <dbReference type="ARBA" id="ARBA00023065"/>
    </source>
</evidence>
<evidence type="ECO:0000256" key="8">
    <source>
        <dbReference type="ARBA" id="ARBA00022824"/>
    </source>
</evidence>
<dbReference type="Proteomes" id="UP000009131">
    <property type="component" value="Unassembled WGS sequence"/>
</dbReference>
<comment type="subcellular location">
    <subcellularLocation>
        <location evidence="1">Endoplasmic reticulum membrane</location>
        <topology evidence="1">Single-pass type I membrane protein</topology>
    </subcellularLocation>
</comment>
<accession>G7E9Z7</accession>
<evidence type="ECO:0000256" key="10">
    <source>
        <dbReference type="ARBA" id="ARBA00022989"/>
    </source>
</evidence>
<name>G7E9Z7_MIXOS</name>
<feature type="compositionally biased region" description="Gly residues" evidence="14">
    <location>
        <begin position="172"/>
        <end position="187"/>
    </location>
</feature>
<keyword evidence="6 15" id="KW-0812">Transmembrane</keyword>
<evidence type="ECO:0000256" key="6">
    <source>
        <dbReference type="ARBA" id="ARBA00022692"/>
    </source>
</evidence>
<feature type="region of interest" description="Disordered" evidence="14">
    <location>
        <begin position="162"/>
        <end position="206"/>
    </location>
</feature>
<organism evidence="16 17">
    <name type="scientific">Mixia osmundae (strain CBS 9802 / IAM 14324 / JCM 22182 / KY 12970)</name>
    <dbReference type="NCBI Taxonomy" id="764103"/>
    <lineage>
        <taxon>Eukaryota</taxon>
        <taxon>Fungi</taxon>
        <taxon>Dikarya</taxon>
        <taxon>Basidiomycota</taxon>
        <taxon>Pucciniomycotina</taxon>
        <taxon>Mixiomycetes</taxon>
        <taxon>Mixiales</taxon>
        <taxon>Mixiaceae</taxon>
        <taxon>Mixia</taxon>
    </lineage>
</organism>
<dbReference type="GO" id="GO:0006816">
    <property type="term" value="P:calcium ion transport"/>
    <property type="evidence" value="ECO:0007669"/>
    <property type="project" value="UniProtKB-KW"/>
</dbReference>
<dbReference type="STRING" id="764103.G7E9Z7"/>
<dbReference type="eggNOG" id="ENOG502QT6Y">
    <property type="taxonomic scope" value="Eukaryota"/>
</dbReference>
<keyword evidence="5" id="KW-0109">Calcium transport</keyword>
<comment type="caution">
    <text evidence="16">The sequence shown here is derived from an EMBL/GenBank/DDBJ whole genome shotgun (WGS) entry which is preliminary data.</text>
</comment>
<evidence type="ECO:0000256" key="1">
    <source>
        <dbReference type="ARBA" id="ARBA00004115"/>
    </source>
</evidence>
<dbReference type="GO" id="GO:0005789">
    <property type="term" value="C:endoplasmic reticulum membrane"/>
    <property type="evidence" value="ECO:0007669"/>
    <property type="project" value="UniProtKB-SubCell"/>
</dbReference>
<dbReference type="EMBL" id="BABT02000220">
    <property type="protein sequence ID" value="GAA99466.1"/>
    <property type="molecule type" value="Genomic_DNA"/>
</dbReference>
<evidence type="ECO:0000256" key="3">
    <source>
        <dbReference type="ARBA" id="ARBA00016584"/>
    </source>
</evidence>
<evidence type="ECO:0000256" key="9">
    <source>
        <dbReference type="ARBA" id="ARBA00022837"/>
    </source>
</evidence>
<gene>
    <name evidence="16" type="primary">Mo06165</name>
    <name evidence="16" type="ORF">E5Q_06165</name>
</gene>
<evidence type="ECO:0000256" key="2">
    <source>
        <dbReference type="ARBA" id="ARBA00006833"/>
    </source>
</evidence>
<keyword evidence="7" id="KW-0732">Signal</keyword>
<keyword evidence="11" id="KW-0406">Ion transport</keyword>
<feature type="region of interest" description="Disordered" evidence="14">
    <location>
        <begin position="230"/>
        <end position="277"/>
    </location>
</feature>
<dbReference type="Pfam" id="PF06682">
    <property type="entry name" value="SARAF"/>
    <property type="match status" value="1"/>
</dbReference>
<keyword evidence="17" id="KW-1185">Reference proteome</keyword>
<keyword evidence="8" id="KW-0256">Endoplasmic reticulum</keyword>
<protein>
    <recommendedName>
        <fullName evidence="3">Store-operated calcium entry-associated regulatory factor</fullName>
    </recommendedName>
    <alternativeName>
        <fullName evidence="13">Transmembrane protein 66</fullName>
    </alternativeName>
</protein>
<dbReference type="RefSeq" id="XP_014568696.1">
    <property type="nucleotide sequence ID" value="XM_014713210.1"/>
</dbReference>
<keyword evidence="10 15" id="KW-1133">Transmembrane helix</keyword>
<proteinExistence type="inferred from homology"/>
<feature type="compositionally biased region" description="Gly residues" evidence="14">
    <location>
        <begin position="260"/>
        <end position="277"/>
    </location>
</feature>
<evidence type="ECO:0000256" key="13">
    <source>
        <dbReference type="ARBA" id="ARBA00031116"/>
    </source>
</evidence>
<dbReference type="HOGENOM" id="CLU_046802_1_1_1"/>
<dbReference type="AlphaFoldDB" id="G7E9Z7"/>
<evidence type="ECO:0000313" key="16">
    <source>
        <dbReference type="EMBL" id="GAA99466.1"/>
    </source>
</evidence>
<dbReference type="InParanoid" id="G7E9Z7"/>
<evidence type="ECO:0000256" key="4">
    <source>
        <dbReference type="ARBA" id="ARBA00022448"/>
    </source>
</evidence>